<accession>A0ABS6JE97</accession>
<dbReference type="InterPro" id="IPR007612">
    <property type="entry name" value="LOR"/>
</dbReference>
<reference evidence="1 2" key="1">
    <citation type="submission" date="2021-06" db="EMBL/GenBank/DDBJ databases">
        <title>Bacillus sp. RD4P76, an endophyte from a halophyte.</title>
        <authorList>
            <person name="Sun J.-Q."/>
        </authorList>
    </citation>
    <scope>NUCLEOTIDE SEQUENCE [LARGE SCALE GENOMIC DNA]</scope>
    <source>
        <strain evidence="1 2">CGMCC 1.15917</strain>
    </source>
</reference>
<gene>
    <name evidence="1" type="ORF">KS419_02755</name>
</gene>
<comment type="caution">
    <text evidence="1">The sequence shown here is derived from an EMBL/GenBank/DDBJ whole genome shotgun (WGS) entry which is preliminary data.</text>
</comment>
<dbReference type="Proteomes" id="UP000784880">
    <property type="component" value="Unassembled WGS sequence"/>
</dbReference>
<dbReference type="Pfam" id="PF04525">
    <property type="entry name" value="LOR"/>
    <property type="match status" value="1"/>
</dbReference>
<protein>
    <submittedName>
        <fullName evidence="1">Uncharacterized protein</fullName>
    </submittedName>
</protein>
<sequence>MPQSTIYFRDNFFSSGITEIFNGDKERIGSLDLKSAFTSSVDVLDQNGNITVKGHFPVFSFRWNISDGDGNALGSLKQRMSFFSKKYEYDAGERGIYSIKSEAFSKEYQILNSDEDVIAEFRRLSGFFESPVYQLTNQSENLFNDEVVALVMGVNMINKRNQSSANTGAH</sequence>
<evidence type="ECO:0000313" key="1">
    <source>
        <dbReference type="EMBL" id="MBU9710663.1"/>
    </source>
</evidence>
<name>A0ABS6JE97_9BACI</name>
<evidence type="ECO:0000313" key="2">
    <source>
        <dbReference type="Proteomes" id="UP000784880"/>
    </source>
</evidence>
<organism evidence="1 2">
    <name type="scientific">Evansella tamaricis</name>
    <dbReference type="NCBI Taxonomy" id="2069301"/>
    <lineage>
        <taxon>Bacteria</taxon>
        <taxon>Bacillati</taxon>
        <taxon>Bacillota</taxon>
        <taxon>Bacilli</taxon>
        <taxon>Bacillales</taxon>
        <taxon>Bacillaceae</taxon>
        <taxon>Evansella</taxon>
    </lineage>
</organism>
<dbReference type="RefSeq" id="WP_217064559.1">
    <property type="nucleotide sequence ID" value="NZ_JAHQCS010000042.1"/>
</dbReference>
<keyword evidence="2" id="KW-1185">Reference proteome</keyword>
<proteinExistence type="predicted"/>
<dbReference type="EMBL" id="JAHQCS010000042">
    <property type="protein sequence ID" value="MBU9710663.1"/>
    <property type="molecule type" value="Genomic_DNA"/>
</dbReference>